<dbReference type="CDD" id="cd00671">
    <property type="entry name" value="ArgRS_core"/>
    <property type="match status" value="1"/>
</dbReference>
<organism evidence="13 14">
    <name type="scientific">Coemansia javaensis</name>
    <dbReference type="NCBI Taxonomy" id="2761396"/>
    <lineage>
        <taxon>Eukaryota</taxon>
        <taxon>Fungi</taxon>
        <taxon>Fungi incertae sedis</taxon>
        <taxon>Zoopagomycota</taxon>
        <taxon>Kickxellomycotina</taxon>
        <taxon>Kickxellomycetes</taxon>
        <taxon>Kickxellales</taxon>
        <taxon>Kickxellaceae</taxon>
        <taxon>Coemansia</taxon>
    </lineage>
</organism>
<keyword evidence="14" id="KW-1185">Reference proteome</keyword>
<gene>
    <name evidence="13" type="primary">SYR1</name>
    <name evidence="13" type="ORF">H4R18_004611</name>
</gene>
<evidence type="ECO:0000256" key="5">
    <source>
        <dbReference type="ARBA" id="ARBA00022840"/>
    </source>
</evidence>
<dbReference type="Gene3D" id="1.10.730.10">
    <property type="entry name" value="Isoleucyl-tRNA Synthetase, Domain 1"/>
    <property type="match status" value="1"/>
</dbReference>
<dbReference type="GO" id="GO:0004814">
    <property type="term" value="F:arginine-tRNA ligase activity"/>
    <property type="evidence" value="ECO:0007669"/>
    <property type="project" value="UniProtKB-EC"/>
</dbReference>
<dbReference type="NCBIfam" id="TIGR00456">
    <property type="entry name" value="argS"/>
    <property type="match status" value="1"/>
</dbReference>
<evidence type="ECO:0000313" key="14">
    <source>
        <dbReference type="Proteomes" id="UP001140217"/>
    </source>
</evidence>
<dbReference type="SMART" id="SM01016">
    <property type="entry name" value="Arg_tRNA_synt_N"/>
    <property type="match status" value="1"/>
</dbReference>
<dbReference type="SUPFAM" id="SSF47323">
    <property type="entry name" value="Anticodon-binding domain of a subclass of class I aminoacyl-tRNA synthetases"/>
    <property type="match status" value="1"/>
</dbReference>
<feature type="domain" description="Arginyl tRNA synthetase N-terminal" evidence="12">
    <location>
        <begin position="3"/>
        <end position="83"/>
    </location>
</feature>
<dbReference type="InterPro" id="IPR036695">
    <property type="entry name" value="Arg-tRNA-synth_N_sf"/>
</dbReference>
<dbReference type="Gene3D" id="3.40.50.620">
    <property type="entry name" value="HUPs"/>
    <property type="match status" value="1"/>
</dbReference>
<evidence type="ECO:0000256" key="1">
    <source>
        <dbReference type="ARBA" id="ARBA00005594"/>
    </source>
</evidence>
<evidence type="ECO:0000256" key="9">
    <source>
        <dbReference type="ARBA" id="ARBA00049339"/>
    </source>
</evidence>
<dbReference type="Pfam" id="PF05746">
    <property type="entry name" value="DALR_1"/>
    <property type="match status" value="1"/>
</dbReference>
<dbReference type="SUPFAM" id="SSF52374">
    <property type="entry name" value="Nucleotidylyl transferase"/>
    <property type="match status" value="1"/>
</dbReference>
<dbReference type="PRINTS" id="PR01038">
    <property type="entry name" value="TRNASYNTHARG"/>
</dbReference>
<comment type="catalytic activity">
    <reaction evidence="9">
        <text>tRNA(Arg) + L-arginine + ATP = L-arginyl-tRNA(Arg) + AMP + diphosphate</text>
        <dbReference type="Rhea" id="RHEA:20301"/>
        <dbReference type="Rhea" id="RHEA-COMP:9658"/>
        <dbReference type="Rhea" id="RHEA-COMP:9673"/>
        <dbReference type="ChEBI" id="CHEBI:30616"/>
        <dbReference type="ChEBI" id="CHEBI:32682"/>
        <dbReference type="ChEBI" id="CHEBI:33019"/>
        <dbReference type="ChEBI" id="CHEBI:78442"/>
        <dbReference type="ChEBI" id="CHEBI:78513"/>
        <dbReference type="ChEBI" id="CHEBI:456215"/>
        <dbReference type="EC" id="6.1.1.19"/>
    </reaction>
</comment>
<dbReference type="CDD" id="cd07956">
    <property type="entry name" value="Anticodon_Ia_Arg"/>
    <property type="match status" value="1"/>
</dbReference>
<dbReference type="GO" id="GO:0005524">
    <property type="term" value="F:ATP binding"/>
    <property type="evidence" value="ECO:0007669"/>
    <property type="project" value="UniProtKB-KW"/>
</dbReference>
<dbReference type="PANTHER" id="PTHR11956">
    <property type="entry name" value="ARGINYL-TRNA SYNTHETASE"/>
    <property type="match status" value="1"/>
</dbReference>
<dbReference type="GO" id="GO:0032543">
    <property type="term" value="P:mitochondrial translation"/>
    <property type="evidence" value="ECO:0007669"/>
    <property type="project" value="TreeGrafter"/>
</dbReference>
<name>A0A9W8H7B3_9FUNG</name>
<evidence type="ECO:0000313" key="13">
    <source>
        <dbReference type="EMBL" id="KAJ2778419.1"/>
    </source>
</evidence>
<dbReference type="InterPro" id="IPR035684">
    <property type="entry name" value="ArgRS_core"/>
</dbReference>
<dbReference type="GO" id="GO:0006420">
    <property type="term" value="P:arginyl-tRNA aminoacylation"/>
    <property type="evidence" value="ECO:0007669"/>
    <property type="project" value="InterPro"/>
</dbReference>
<dbReference type="EC" id="6.1.1.19" evidence="2"/>
<protein>
    <recommendedName>
        <fullName evidence="2">arginine--tRNA ligase</fullName>
        <ecNumber evidence="2">6.1.1.19</ecNumber>
    </recommendedName>
    <alternativeName>
        <fullName evidence="8">Arginyl-tRNA synthetase</fullName>
    </alternativeName>
</protein>
<evidence type="ECO:0000256" key="6">
    <source>
        <dbReference type="ARBA" id="ARBA00022917"/>
    </source>
</evidence>
<dbReference type="SUPFAM" id="SSF55190">
    <property type="entry name" value="Arginyl-tRNA synthetase (ArgRS), N-terminal 'additional' domain"/>
    <property type="match status" value="1"/>
</dbReference>
<evidence type="ECO:0000256" key="10">
    <source>
        <dbReference type="RuleBase" id="RU363038"/>
    </source>
</evidence>
<comment type="similarity">
    <text evidence="1 10">Belongs to the class-I aminoacyl-tRNA synthetase family.</text>
</comment>
<evidence type="ECO:0000256" key="4">
    <source>
        <dbReference type="ARBA" id="ARBA00022741"/>
    </source>
</evidence>
<dbReference type="PANTHER" id="PTHR11956:SF11">
    <property type="entry name" value="ARGININE--TRNA LIGASE, MITOCHONDRIAL-RELATED"/>
    <property type="match status" value="1"/>
</dbReference>
<keyword evidence="7 10" id="KW-0030">Aminoacyl-tRNA synthetase</keyword>
<keyword evidence="4 10" id="KW-0547">Nucleotide-binding</keyword>
<dbReference type="InterPro" id="IPR014729">
    <property type="entry name" value="Rossmann-like_a/b/a_fold"/>
</dbReference>
<dbReference type="PROSITE" id="PS00178">
    <property type="entry name" value="AA_TRNA_LIGASE_I"/>
    <property type="match status" value="1"/>
</dbReference>
<evidence type="ECO:0000256" key="7">
    <source>
        <dbReference type="ARBA" id="ARBA00023146"/>
    </source>
</evidence>
<evidence type="ECO:0000259" key="12">
    <source>
        <dbReference type="SMART" id="SM01016"/>
    </source>
</evidence>
<keyword evidence="5 10" id="KW-0067">ATP-binding</keyword>
<evidence type="ECO:0000256" key="2">
    <source>
        <dbReference type="ARBA" id="ARBA00012837"/>
    </source>
</evidence>
<dbReference type="OrthoDB" id="68056at2759"/>
<comment type="caution">
    <text evidence="13">The sequence shown here is derived from an EMBL/GenBank/DDBJ whole genome shotgun (WGS) entry which is preliminary data.</text>
</comment>
<dbReference type="InterPro" id="IPR001412">
    <property type="entry name" value="aa-tRNA-synth_I_CS"/>
</dbReference>
<feature type="domain" description="DALR anticodon binding" evidence="11">
    <location>
        <begin position="449"/>
        <end position="564"/>
    </location>
</feature>
<sequence length="564" mass="62752">MFEDFKAEIARQISELSGVAVDAVEPAIGLPNDTVHGDLALTVPRLRMRGNPVQIAKTLAEQFKPACSITGAVATGPYVNFRIDRPTITGSVLRAVQAAGAKFGTTTEGAGKRLVVDFSSPNIAKPFHAGHLRSTIIGNFICNVHRAHGWDAVGINYLGDWGKQYGLLALGFERYGSEEALTENPIAHLFEIYVRMNAAAKEDETVNDDARAYFRRMEDGDGPALALWQRFRDLSIEKYKSIYARLGINFEVYSGESQVTEPMLRALQMLEDSGLVVVEQDGSRLVDLEAHRLGRALIRKRDGTTLYLTRDIGAAMDRYEKYSFDKSVYVVASAQDHHFKQLFKIVEALGLPFADRLLNISFGVVRGMSTRTGEVVFLEDILNEAKAKMHSVMRDNEAKYANVVDPERTADLLGMSAIYIQDMSARRIKDYDFDWDRMLNNQGDTGPYLQFTHTRLCSIERMAHVPVNPDADVSLLTEDSAYEIVTLISRYPDVLASAFKTLEPCNIVQYLFKLAHAVSFALEGLKVRGQPDDLAQARLLLFSSARVVLANALSLLGLEPIERM</sequence>
<dbReference type="SMART" id="SM00836">
    <property type="entry name" value="DALR_1"/>
    <property type="match status" value="1"/>
</dbReference>
<reference evidence="13" key="1">
    <citation type="submission" date="2022-07" db="EMBL/GenBank/DDBJ databases">
        <title>Phylogenomic reconstructions and comparative analyses of Kickxellomycotina fungi.</title>
        <authorList>
            <person name="Reynolds N.K."/>
            <person name="Stajich J.E."/>
            <person name="Barry K."/>
            <person name="Grigoriev I.V."/>
            <person name="Crous P."/>
            <person name="Smith M.E."/>
        </authorList>
    </citation>
    <scope>NUCLEOTIDE SEQUENCE</scope>
    <source>
        <strain evidence="13">NBRC 105414</strain>
    </source>
</reference>
<keyword evidence="3 10" id="KW-0436">Ligase</keyword>
<dbReference type="Pfam" id="PF00750">
    <property type="entry name" value="tRNA-synt_1d"/>
    <property type="match status" value="1"/>
</dbReference>
<dbReference type="InterPro" id="IPR008909">
    <property type="entry name" value="DALR_anticod-bd"/>
</dbReference>
<dbReference type="FunFam" id="3.40.50.620:FF:000058">
    <property type="entry name" value="Mitochondrial arginyl-tRNA synthetase"/>
    <property type="match status" value="1"/>
</dbReference>
<dbReference type="InterPro" id="IPR001278">
    <property type="entry name" value="Arg-tRNA-ligase"/>
</dbReference>
<dbReference type="Proteomes" id="UP001140217">
    <property type="component" value="Unassembled WGS sequence"/>
</dbReference>
<dbReference type="GO" id="GO:0005739">
    <property type="term" value="C:mitochondrion"/>
    <property type="evidence" value="ECO:0007669"/>
    <property type="project" value="TreeGrafter"/>
</dbReference>
<keyword evidence="6 10" id="KW-0648">Protein biosynthesis</keyword>
<dbReference type="AlphaFoldDB" id="A0A9W8H7B3"/>
<dbReference type="InterPro" id="IPR005148">
    <property type="entry name" value="Arg-tRNA-synth_N"/>
</dbReference>
<dbReference type="Gene3D" id="3.30.1360.70">
    <property type="entry name" value="Arginyl tRNA synthetase N-terminal domain"/>
    <property type="match status" value="1"/>
</dbReference>
<dbReference type="Pfam" id="PF03485">
    <property type="entry name" value="Arg_tRNA_synt_N"/>
    <property type="match status" value="1"/>
</dbReference>
<proteinExistence type="inferred from homology"/>
<dbReference type="FunFam" id="1.10.730.10:FF:000006">
    <property type="entry name" value="Arginyl-tRNA synthetase 2, mitochondrial"/>
    <property type="match status" value="1"/>
</dbReference>
<evidence type="ECO:0000256" key="8">
    <source>
        <dbReference type="ARBA" id="ARBA00033033"/>
    </source>
</evidence>
<dbReference type="EMBL" id="JANBUL010000230">
    <property type="protein sequence ID" value="KAJ2778419.1"/>
    <property type="molecule type" value="Genomic_DNA"/>
</dbReference>
<evidence type="ECO:0000259" key="11">
    <source>
        <dbReference type="SMART" id="SM00836"/>
    </source>
</evidence>
<dbReference type="InterPro" id="IPR009080">
    <property type="entry name" value="tRNAsynth_Ia_anticodon-bd"/>
</dbReference>
<evidence type="ECO:0000256" key="3">
    <source>
        <dbReference type="ARBA" id="ARBA00022598"/>
    </source>
</evidence>
<accession>A0A9W8H7B3</accession>